<evidence type="ECO:0000313" key="6">
    <source>
        <dbReference type="EMBL" id="MFC3682440.1"/>
    </source>
</evidence>
<name>A0ABV7VYG3_9BURK</name>
<gene>
    <name evidence="6" type="ORF">ACFOPI_02475</name>
</gene>
<dbReference type="SMART" id="SM00283">
    <property type="entry name" value="MA"/>
    <property type="match status" value="1"/>
</dbReference>
<dbReference type="PRINTS" id="PR00260">
    <property type="entry name" value="CHEMTRNSDUCR"/>
</dbReference>
<feature type="region of interest" description="Disordered" evidence="4">
    <location>
        <begin position="306"/>
        <end position="329"/>
    </location>
</feature>
<protein>
    <submittedName>
        <fullName evidence="6">Methyl-accepting chemotaxis protein</fullName>
    </submittedName>
</protein>
<evidence type="ECO:0000256" key="2">
    <source>
        <dbReference type="ARBA" id="ARBA00029447"/>
    </source>
</evidence>
<sequence>MQPFARLLPASSRPAAAPVLEEVAQRLSQASALWSTHLGTAQDQMHEATQTLLGGFTTILQALDTIVSPEGEAGDSAAEVDARAAMLGGCERQLRELLDTFSHLVASRDGMMGSVRSLSTASQSLAQMAEDVSKLARQTNLLSINAAIEAARAGESGRGFSVVAAEVRRLSTESGTTGKNIAEQVSQFGTRVRHALEGADAHAQRDAQAVNSSGQLVNDVIARVDSTVSDLNARAAELRQRGAMVKAEVEQLMIAFQFQDRVHQILDQVRNSMAQAADRLQGALADGRVPDASEWEALLTAGYTTDEQRQAASGGSAGSAGSSTETTFF</sequence>
<organism evidence="6 7">
    <name type="scientific">Hydrogenophaga luteola</name>
    <dbReference type="NCBI Taxonomy" id="1591122"/>
    <lineage>
        <taxon>Bacteria</taxon>
        <taxon>Pseudomonadati</taxon>
        <taxon>Pseudomonadota</taxon>
        <taxon>Betaproteobacteria</taxon>
        <taxon>Burkholderiales</taxon>
        <taxon>Comamonadaceae</taxon>
        <taxon>Hydrogenophaga</taxon>
    </lineage>
</organism>
<comment type="caution">
    <text evidence="6">The sequence shown here is derived from an EMBL/GenBank/DDBJ whole genome shotgun (WGS) entry which is preliminary data.</text>
</comment>
<accession>A0ABV7VYG3</accession>
<dbReference type="InterPro" id="IPR004090">
    <property type="entry name" value="Chemotax_Me-accpt_rcpt"/>
</dbReference>
<dbReference type="InterPro" id="IPR004089">
    <property type="entry name" value="MCPsignal_dom"/>
</dbReference>
<keyword evidence="1 3" id="KW-0807">Transducer</keyword>
<dbReference type="PANTHER" id="PTHR32089:SF112">
    <property type="entry name" value="LYSOZYME-LIKE PROTEIN-RELATED"/>
    <property type="match status" value="1"/>
</dbReference>
<dbReference type="Pfam" id="PF00015">
    <property type="entry name" value="MCPsignal"/>
    <property type="match status" value="1"/>
</dbReference>
<dbReference type="PANTHER" id="PTHR32089">
    <property type="entry name" value="METHYL-ACCEPTING CHEMOTAXIS PROTEIN MCPB"/>
    <property type="match status" value="1"/>
</dbReference>
<comment type="similarity">
    <text evidence="2">Belongs to the methyl-accepting chemotaxis (MCP) protein family.</text>
</comment>
<proteinExistence type="inferred from homology"/>
<dbReference type="SUPFAM" id="SSF58104">
    <property type="entry name" value="Methyl-accepting chemotaxis protein (MCP) signaling domain"/>
    <property type="match status" value="1"/>
</dbReference>
<reference evidence="7" key="1">
    <citation type="journal article" date="2019" name="Int. J. Syst. Evol. Microbiol.">
        <title>The Global Catalogue of Microorganisms (GCM) 10K type strain sequencing project: providing services to taxonomists for standard genome sequencing and annotation.</title>
        <authorList>
            <consortium name="The Broad Institute Genomics Platform"/>
            <consortium name="The Broad Institute Genome Sequencing Center for Infectious Disease"/>
            <person name="Wu L."/>
            <person name="Ma J."/>
        </authorList>
    </citation>
    <scope>NUCLEOTIDE SEQUENCE [LARGE SCALE GENOMIC DNA]</scope>
    <source>
        <strain evidence="7">KCTC 42501</strain>
    </source>
</reference>
<evidence type="ECO:0000256" key="3">
    <source>
        <dbReference type="PROSITE-ProRule" id="PRU00284"/>
    </source>
</evidence>
<feature type="domain" description="Methyl-accepting transducer" evidence="5">
    <location>
        <begin position="27"/>
        <end position="257"/>
    </location>
</feature>
<evidence type="ECO:0000313" key="7">
    <source>
        <dbReference type="Proteomes" id="UP001595729"/>
    </source>
</evidence>
<keyword evidence="7" id="KW-1185">Reference proteome</keyword>
<dbReference type="RefSeq" id="WP_382170387.1">
    <property type="nucleotide sequence ID" value="NZ_JBHRXX010000001.1"/>
</dbReference>
<dbReference type="EMBL" id="JBHRXX010000001">
    <property type="protein sequence ID" value="MFC3682440.1"/>
    <property type="molecule type" value="Genomic_DNA"/>
</dbReference>
<dbReference type="PROSITE" id="PS50111">
    <property type="entry name" value="CHEMOTAXIS_TRANSDUC_2"/>
    <property type="match status" value="1"/>
</dbReference>
<dbReference type="Proteomes" id="UP001595729">
    <property type="component" value="Unassembled WGS sequence"/>
</dbReference>
<dbReference type="Gene3D" id="1.10.287.950">
    <property type="entry name" value="Methyl-accepting chemotaxis protein"/>
    <property type="match status" value="1"/>
</dbReference>
<feature type="compositionally biased region" description="Low complexity" evidence="4">
    <location>
        <begin position="311"/>
        <end position="323"/>
    </location>
</feature>
<evidence type="ECO:0000259" key="5">
    <source>
        <dbReference type="PROSITE" id="PS50111"/>
    </source>
</evidence>
<evidence type="ECO:0000256" key="1">
    <source>
        <dbReference type="ARBA" id="ARBA00023224"/>
    </source>
</evidence>
<evidence type="ECO:0000256" key="4">
    <source>
        <dbReference type="SAM" id="MobiDB-lite"/>
    </source>
</evidence>